<dbReference type="KEGG" id="gsh:117346804"/>
<organism evidence="4 5">
    <name type="scientific">Geotrypetes seraphini</name>
    <name type="common">Gaboon caecilian</name>
    <name type="synonym">Caecilia seraphini</name>
    <dbReference type="NCBI Taxonomy" id="260995"/>
    <lineage>
        <taxon>Eukaryota</taxon>
        <taxon>Metazoa</taxon>
        <taxon>Chordata</taxon>
        <taxon>Craniata</taxon>
        <taxon>Vertebrata</taxon>
        <taxon>Euteleostomi</taxon>
        <taxon>Amphibia</taxon>
        <taxon>Gymnophiona</taxon>
        <taxon>Geotrypetes</taxon>
    </lineage>
</organism>
<dbReference type="AlphaFoldDB" id="A0A6P8NQ25"/>
<keyword evidence="3" id="KW-0732">Signal</keyword>
<feature type="region of interest" description="Disordered" evidence="1">
    <location>
        <begin position="30"/>
        <end position="93"/>
    </location>
</feature>
<dbReference type="Proteomes" id="UP000515159">
    <property type="component" value="Chromosome 12"/>
</dbReference>
<gene>
    <name evidence="5" type="primary">LOC117346804</name>
</gene>
<keyword evidence="4" id="KW-1185">Reference proteome</keyword>
<evidence type="ECO:0000256" key="3">
    <source>
        <dbReference type="SAM" id="SignalP"/>
    </source>
</evidence>
<dbReference type="InParanoid" id="A0A6P8NQ25"/>
<evidence type="ECO:0000256" key="2">
    <source>
        <dbReference type="SAM" id="Phobius"/>
    </source>
</evidence>
<proteinExistence type="predicted"/>
<feature type="compositionally biased region" description="Low complexity" evidence="1">
    <location>
        <begin position="32"/>
        <end position="93"/>
    </location>
</feature>
<protein>
    <submittedName>
        <fullName evidence="5">Cell wall protein DAN4-like</fullName>
    </submittedName>
</protein>
<evidence type="ECO:0000313" key="4">
    <source>
        <dbReference type="Proteomes" id="UP000515159"/>
    </source>
</evidence>
<feature type="chain" id="PRO_5027952904" evidence="3">
    <location>
        <begin position="29"/>
        <end position="132"/>
    </location>
</feature>
<reference evidence="5" key="1">
    <citation type="submission" date="2025-08" db="UniProtKB">
        <authorList>
            <consortium name="RefSeq"/>
        </authorList>
    </citation>
    <scope>IDENTIFICATION</scope>
</reference>
<sequence length="132" mass="13308">MARGFAASKLALGFLVLILALSYHTADSQSFSTASTTPNTASTTPNTASTTPNTASTTPNTASTTPKNTTDTNSSTTSITSTTSTTSTSQTTTATTAASVPPYGIALVVMAAISCAVGLCLTGIMIYFIMFA</sequence>
<keyword evidence="2" id="KW-0472">Membrane</keyword>
<feature type="signal peptide" evidence="3">
    <location>
        <begin position="1"/>
        <end position="28"/>
    </location>
</feature>
<name>A0A6P8NQ25_GEOSA</name>
<dbReference type="RefSeq" id="XP_033772804.1">
    <property type="nucleotide sequence ID" value="XM_033916913.1"/>
</dbReference>
<dbReference type="GeneID" id="117346804"/>
<evidence type="ECO:0000256" key="1">
    <source>
        <dbReference type="SAM" id="MobiDB-lite"/>
    </source>
</evidence>
<keyword evidence="2" id="KW-0812">Transmembrane</keyword>
<keyword evidence="2" id="KW-1133">Transmembrane helix</keyword>
<evidence type="ECO:0000313" key="5">
    <source>
        <dbReference type="RefSeq" id="XP_033772804.1"/>
    </source>
</evidence>
<feature type="transmembrane region" description="Helical" evidence="2">
    <location>
        <begin position="103"/>
        <end position="129"/>
    </location>
</feature>
<accession>A0A6P8NQ25</accession>